<evidence type="ECO:0000256" key="1">
    <source>
        <dbReference type="ARBA" id="ARBA00022679"/>
    </source>
</evidence>
<dbReference type="Proteomes" id="UP000448908">
    <property type="component" value="Unassembled WGS sequence"/>
</dbReference>
<dbReference type="InterPro" id="IPR029044">
    <property type="entry name" value="Nucleotide-diphossugar_trans"/>
</dbReference>
<reference evidence="2 3" key="1">
    <citation type="journal article" date="2019" name="Nat. Med.">
        <title>A library of human gut bacterial isolates paired with longitudinal multiomics data enables mechanistic microbiome research.</title>
        <authorList>
            <person name="Poyet M."/>
            <person name="Groussin M."/>
            <person name="Gibbons S.M."/>
            <person name="Avila-Pacheco J."/>
            <person name="Jiang X."/>
            <person name="Kearney S.M."/>
            <person name="Perrotta A.R."/>
            <person name="Berdy B."/>
            <person name="Zhao S."/>
            <person name="Lieberman T.D."/>
            <person name="Swanson P.K."/>
            <person name="Smith M."/>
            <person name="Roesemann S."/>
            <person name="Alexander J.E."/>
            <person name="Rich S.A."/>
            <person name="Livny J."/>
            <person name="Vlamakis H."/>
            <person name="Clish C."/>
            <person name="Bullock K."/>
            <person name="Deik A."/>
            <person name="Scott J."/>
            <person name="Pierce K.A."/>
            <person name="Xavier R.J."/>
            <person name="Alm E.J."/>
        </authorList>
    </citation>
    <scope>NUCLEOTIDE SEQUENCE [LARGE SCALE GENOMIC DNA]</scope>
    <source>
        <strain evidence="2 3">BIOML-A16</strain>
    </source>
</reference>
<name>A0AA43W7I6_9BACT</name>
<dbReference type="InterPro" id="IPR051706">
    <property type="entry name" value="Glycosyltransferase_domain"/>
</dbReference>
<evidence type="ECO:0000313" key="3">
    <source>
        <dbReference type="Proteomes" id="UP000448908"/>
    </source>
</evidence>
<evidence type="ECO:0000313" key="2">
    <source>
        <dbReference type="EMBL" id="MTU71372.1"/>
    </source>
</evidence>
<dbReference type="PANTHER" id="PTHR32385:SF15">
    <property type="entry name" value="INOSITOL PHOSPHOCERAMIDE MANNOSYLTRANSFERASE 1"/>
    <property type="match status" value="1"/>
</dbReference>
<dbReference type="GO" id="GO:0016020">
    <property type="term" value="C:membrane"/>
    <property type="evidence" value="ECO:0007669"/>
    <property type="project" value="GOC"/>
</dbReference>
<organism evidence="2 3">
    <name type="scientific">Parabacteroides merdae</name>
    <dbReference type="NCBI Taxonomy" id="46503"/>
    <lineage>
        <taxon>Bacteria</taxon>
        <taxon>Pseudomonadati</taxon>
        <taxon>Bacteroidota</taxon>
        <taxon>Bacteroidia</taxon>
        <taxon>Bacteroidales</taxon>
        <taxon>Tannerellaceae</taxon>
        <taxon>Parabacteroides</taxon>
    </lineage>
</organism>
<dbReference type="RefSeq" id="WP_122298913.1">
    <property type="nucleotide sequence ID" value="NZ_JAHYMZ010000079.1"/>
</dbReference>
<dbReference type="SUPFAM" id="SSF53448">
    <property type="entry name" value="Nucleotide-diphospho-sugar transferases"/>
    <property type="match status" value="1"/>
</dbReference>
<dbReference type="GO" id="GO:0000030">
    <property type="term" value="F:mannosyltransferase activity"/>
    <property type="evidence" value="ECO:0007669"/>
    <property type="project" value="TreeGrafter"/>
</dbReference>
<keyword evidence="1" id="KW-0808">Transferase</keyword>
<gene>
    <name evidence="2" type="ORF">GMD92_20565</name>
</gene>
<dbReference type="GO" id="GO:0051999">
    <property type="term" value="P:mannosyl-inositol phosphorylceramide biosynthetic process"/>
    <property type="evidence" value="ECO:0007669"/>
    <property type="project" value="TreeGrafter"/>
</dbReference>
<dbReference type="InterPro" id="IPR007577">
    <property type="entry name" value="GlycoTrfase_DXD_sugar-bd_CS"/>
</dbReference>
<dbReference type="PANTHER" id="PTHR32385">
    <property type="entry name" value="MANNOSYL PHOSPHORYLINOSITOL CERAMIDE SYNTHASE"/>
    <property type="match status" value="1"/>
</dbReference>
<proteinExistence type="predicted"/>
<evidence type="ECO:0008006" key="4">
    <source>
        <dbReference type="Google" id="ProtNLM"/>
    </source>
</evidence>
<dbReference type="Pfam" id="PF04488">
    <property type="entry name" value="Gly_transf_sug"/>
    <property type="match status" value="1"/>
</dbReference>
<dbReference type="EMBL" id="WNDA01000063">
    <property type="protein sequence ID" value="MTU71372.1"/>
    <property type="molecule type" value="Genomic_DNA"/>
</dbReference>
<sequence length="157" mass="18442">MQIPKIIHQVWEGKTTPLPDFLCKLGKSWRDKNPDWEYVYWDKARMDSFVHEYYPFYMDIYNKFPYDVMRWDVIRYMILYKIGGLYVDFDYECSLKKQGAILSNEEMAKIFGKGTYRCCCGTGSNVPYFNVTASSEKEALYYLPDVCSSYGGKGGCF</sequence>
<dbReference type="Gene3D" id="3.90.550.20">
    <property type="match status" value="1"/>
</dbReference>
<accession>A0AA43W7I6</accession>
<protein>
    <recommendedName>
        <fullName evidence="4">Glycosyl transferase</fullName>
    </recommendedName>
</protein>
<comment type="caution">
    <text evidence="2">The sequence shown here is derived from an EMBL/GenBank/DDBJ whole genome shotgun (WGS) entry which is preliminary data.</text>
</comment>
<dbReference type="AlphaFoldDB" id="A0AA43W7I6"/>